<feature type="region of interest" description="Disordered" evidence="1">
    <location>
        <begin position="115"/>
        <end position="136"/>
    </location>
</feature>
<reference evidence="2" key="1">
    <citation type="submission" date="2024-06" db="EMBL/GenBank/DDBJ databases">
        <authorList>
            <consortium name="consrtm"/>
            <person name="Uemura M."/>
            <person name="Terahara T."/>
        </authorList>
    </citation>
    <scope>NUCLEOTIDE SEQUENCE</scope>
    <source>
        <strain evidence="2">KM77-8</strain>
    </source>
</reference>
<dbReference type="EMBL" id="AP035768">
    <property type="protein sequence ID" value="BFO14944.1"/>
    <property type="molecule type" value="Genomic_DNA"/>
</dbReference>
<accession>A0AAT9HC35</accession>
<protein>
    <submittedName>
        <fullName evidence="2">Uncharacterized protein</fullName>
    </submittedName>
</protein>
<dbReference type="AlphaFoldDB" id="A0AAT9HC35"/>
<proteinExistence type="predicted"/>
<reference evidence="2" key="2">
    <citation type="submission" date="2024-07" db="EMBL/GenBank/DDBJ databases">
        <title>Streptomyces haneummycinica sp. nov., a new antibiotic-producing actinobacterium isolated from marine sediment.</title>
        <authorList>
            <person name="Uemura M."/>
            <person name="Hamada M."/>
            <person name="Hirano S."/>
            <person name="Kobayashi K."/>
            <person name="Ohshiro T."/>
            <person name="Kobayashi T."/>
            <person name="Terahara T."/>
        </authorList>
    </citation>
    <scope>NUCLEOTIDE SEQUENCE</scope>
    <source>
        <strain evidence="2">KM77-8</strain>
    </source>
</reference>
<gene>
    <name evidence="2" type="ORF">SHKM778_13320</name>
</gene>
<sequence length="136" mass="13342">MGPWSRRGAAGRCGDGAAGAAGGVLGLVRRFVGAAGGVLHRVEVTGLGGPPGVLGGLGGVVDDPAEPAERADLLGDLRLAVAGDEEGADVPDDGGDGTGLVAAVPLVHDVVADERVEQDRAAGAEEVPPQSRIAPR</sequence>
<name>A0AAT9HC35_9ACTN</name>
<organism evidence="2">
    <name type="scientific">Streptomyces haneummycinicus</name>
    <dbReference type="NCBI Taxonomy" id="3074435"/>
    <lineage>
        <taxon>Bacteria</taxon>
        <taxon>Bacillati</taxon>
        <taxon>Actinomycetota</taxon>
        <taxon>Actinomycetes</taxon>
        <taxon>Kitasatosporales</taxon>
        <taxon>Streptomycetaceae</taxon>
        <taxon>Streptomyces</taxon>
    </lineage>
</organism>
<evidence type="ECO:0000313" key="2">
    <source>
        <dbReference type="EMBL" id="BFO14944.1"/>
    </source>
</evidence>
<evidence type="ECO:0000256" key="1">
    <source>
        <dbReference type="SAM" id="MobiDB-lite"/>
    </source>
</evidence>